<dbReference type="Gene3D" id="1.20.144.10">
    <property type="entry name" value="Phosphatidic acid phosphatase type 2/haloperoxidase"/>
    <property type="match status" value="1"/>
</dbReference>
<evidence type="ECO:0000256" key="2">
    <source>
        <dbReference type="ARBA" id="ARBA00022475"/>
    </source>
</evidence>
<keyword evidence="10" id="KW-1185">Reference proteome</keyword>
<dbReference type="GO" id="GO:0005886">
    <property type="term" value="C:plasma membrane"/>
    <property type="evidence" value="ECO:0007669"/>
    <property type="project" value="UniProtKB-SubCell"/>
</dbReference>
<feature type="domain" description="Phosphatidic acid phosphatase type 2/haloperoxidase" evidence="8">
    <location>
        <begin position="60"/>
        <end position="165"/>
    </location>
</feature>
<evidence type="ECO:0000256" key="1">
    <source>
        <dbReference type="ARBA" id="ARBA00004651"/>
    </source>
</evidence>
<protein>
    <submittedName>
        <fullName evidence="9">Undecaprenyl-diphosphatase</fullName>
        <ecNumber evidence="9">3.6.1.27</ecNumber>
    </submittedName>
</protein>
<keyword evidence="2" id="KW-1003">Cell membrane</keyword>
<evidence type="ECO:0000256" key="7">
    <source>
        <dbReference type="SAM" id="Phobius"/>
    </source>
</evidence>
<dbReference type="PANTHER" id="PTHR14969:SF62">
    <property type="entry name" value="DECAPRENYLPHOSPHORYL-5-PHOSPHORIBOSE PHOSPHATASE RV3807C-RELATED"/>
    <property type="match status" value="1"/>
</dbReference>
<dbReference type="Pfam" id="PF01569">
    <property type="entry name" value="PAP2"/>
    <property type="match status" value="1"/>
</dbReference>
<proteinExistence type="predicted"/>
<evidence type="ECO:0000256" key="4">
    <source>
        <dbReference type="ARBA" id="ARBA00022801"/>
    </source>
</evidence>
<evidence type="ECO:0000256" key="5">
    <source>
        <dbReference type="ARBA" id="ARBA00022989"/>
    </source>
</evidence>
<dbReference type="EMBL" id="JACHMN010000001">
    <property type="protein sequence ID" value="MBB5867509.1"/>
    <property type="molecule type" value="Genomic_DNA"/>
</dbReference>
<dbReference type="RefSeq" id="WP_184832327.1">
    <property type="nucleotide sequence ID" value="NZ_JACHMN010000001.1"/>
</dbReference>
<sequence length="187" mass="19659">MSRVNYDLFEVINGWAGHNVVLDRVAQFSATWLIYLVFAAAAVIGVSALLAGQIRALLLVGASLAAAFAAATVVSQLSHELRPFQTHHVVQLIAHGNGISMPSDHATAAFALAAAIGVFLHRTWGYVLAVMALVIGLSRVVAGVHYPGDILAALVIAIAATAAVWFGERVLRSRSADAPYPTADAHQ</sequence>
<evidence type="ECO:0000259" key="8">
    <source>
        <dbReference type="SMART" id="SM00014"/>
    </source>
</evidence>
<dbReference type="SUPFAM" id="SSF48317">
    <property type="entry name" value="Acid phosphatase/Vanadium-dependent haloperoxidase"/>
    <property type="match status" value="1"/>
</dbReference>
<gene>
    <name evidence="9" type="ORF">F4553_000888</name>
</gene>
<feature type="transmembrane region" description="Helical" evidence="7">
    <location>
        <begin position="99"/>
        <end position="119"/>
    </location>
</feature>
<dbReference type="InterPro" id="IPR036938">
    <property type="entry name" value="PAP2/HPO_sf"/>
</dbReference>
<organism evidence="9 10">
    <name type="scientific">Allocatelliglobosispora scoriae</name>
    <dbReference type="NCBI Taxonomy" id="643052"/>
    <lineage>
        <taxon>Bacteria</taxon>
        <taxon>Bacillati</taxon>
        <taxon>Actinomycetota</taxon>
        <taxon>Actinomycetes</taxon>
        <taxon>Micromonosporales</taxon>
        <taxon>Micromonosporaceae</taxon>
        <taxon>Allocatelliglobosispora</taxon>
    </lineage>
</organism>
<dbReference type="Proteomes" id="UP000587527">
    <property type="component" value="Unassembled WGS sequence"/>
</dbReference>
<keyword evidence="3 7" id="KW-0812">Transmembrane</keyword>
<feature type="transmembrane region" description="Helical" evidence="7">
    <location>
        <begin position="126"/>
        <end position="144"/>
    </location>
</feature>
<dbReference type="InterPro" id="IPR000326">
    <property type="entry name" value="PAP2/HPO"/>
</dbReference>
<keyword evidence="6 7" id="KW-0472">Membrane</keyword>
<evidence type="ECO:0000313" key="9">
    <source>
        <dbReference type="EMBL" id="MBB5867509.1"/>
    </source>
</evidence>
<dbReference type="SMART" id="SM00014">
    <property type="entry name" value="acidPPc"/>
    <property type="match status" value="1"/>
</dbReference>
<comment type="subcellular location">
    <subcellularLocation>
        <location evidence="1">Cell membrane</location>
        <topology evidence="1">Multi-pass membrane protein</topology>
    </subcellularLocation>
</comment>
<keyword evidence="4 9" id="KW-0378">Hydrolase</keyword>
<dbReference type="GO" id="GO:0050380">
    <property type="term" value="F:undecaprenyl-diphosphatase activity"/>
    <property type="evidence" value="ECO:0007669"/>
    <property type="project" value="UniProtKB-EC"/>
</dbReference>
<keyword evidence="5 7" id="KW-1133">Transmembrane helix</keyword>
<feature type="transmembrane region" description="Helical" evidence="7">
    <location>
        <begin position="150"/>
        <end position="167"/>
    </location>
</feature>
<feature type="transmembrane region" description="Helical" evidence="7">
    <location>
        <begin position="57"/>
        <end position="79"/>
    </location>
</feature>
<name>A0A841BK09_9ACTN</name>
<dbReference type="PANTHER" id="PTHR14969">
    <property type="entry name" value="SPHINGOSINE-1-PHOSPHATE PHOSPHOHYDROLASE"/>
    <property type="match status" value="1"/>
</dbReference>
<comment type="caution">
    <text evidence="9">The sequence shown here is derived from an EMBL/GenBank/DDBJ whole genome shotgun (WGS) entry which is preliminary data.</text>
</comment>
<dbReference type="AlphaFoldDB" id="A0A841BK09"/>
<evidence type="ECO:0000256" key="6">
    <source>
        <dbReference type="ARBA" id="ARBA00023136"/>
    </source>
</evidence>
<evidence type="ECO:0000313" key="10">
    <source>
        <dbReference type="Proteomes" id="UP000587527"/>
    </source>
</evidence>
<reference evidence="9 10" key="1">
    <citation type="submission" date="2020-08" db="EMBL/GenBank/DDBJ databases">
        <title>Sequencing the genomes of 1000 actinobacteria strains.</title>
        <authorList>
            <person name="Klenk H.-P."/>
        </authorList>
    </citation>
    <scope>NUCLEOTIDE SEQUENCE [LARGE SCALE GENOMIC DNA]</scope>
    <source>
        <strain evidence="9 10">DSM 45362</strain>
    </source>
</reference>
<feature type="transmembrane region" description="Helical" evidence="7">
    <location>
        <begin position="32"/>
        <end position="50"/>
    </location>
</feature>
<dbReference type="EC" id="3.6.1.27" evidence="9"/>
<evidence type="ECO:0000256" key="3">
    <source>
        <dbReference type="ARBA" id="ARBA00022692"/>
    </source>
</evidence>
<accession>A0A841BK09</accession>